<evidence type="ECO:0000256" key="2">
    <source>
        <dbReference type="ARBA" id="ARBA00022448"/>
    </source>
</evidence>
<dbReference type="PANTHER" id="PTHR30290:SF9">
    <property type="entry name" value="OLIGOPEPTIDE-BINDING PROTEIN APPA"/>
    <property type="match status" value="1"/>
</dbReference>
<evidence type="ECO:0000259" key="4">
    <source>
        <dbReference type="Pfam" id="PF00496"/>
    </source>
</evidence>
<comment type="similarity">
    <text evidence="1">Belongs to the bacterial solute-binding protein 5 family.</text>
</comment>
<dbReference type="Gene3D" id="3.10.105.10">
    <property type="entry name" value="Dipeptide-binding Protein, Domain 3"/>
    <property type="match status" value="1"/>
</dbReference>
<dbReference type="EMBL" id="JBHTEE010000001">
    <property type="protein sequence ID" value="MFC7601561.1"/>
    <property type="molecule type" value="Genomic_DNA"/>
</dbReference>
<feature type="domain" description="Solute-binding protein family 5" evidence="4">
    <location>
        <begin position="76"/>
        <end position="420"/>
    </location>
</feature>
<name>A0ABW2T1B5_9ACTN</name>
<dbReference type="RefSeq" id="WP_343963792.1">
    <property type="nucleotide sequence ID" value="NZ_BAAAGK010000019.1"/>
</dbReference>
<dbReference type="InterPro" id="IPR030678">
    <property type="entry name" value="Peptide/Ni-bd"/>
</dbReference>
<keyword evidence="6" id="KW-1185">Reference proteome</keyword>
<evidence type="ECO:0000313" key="5">
    <source>
        <dbReference type="EMBL" id="MFC7601561.1"/>
    </source>
</evidence>
<dbReference type="SUPFAM" id="SSF53850">
    <property type="entry name" value="Periplasmic binding protein-like II"/>
    <property type="match status" value="1"/>
</dbReference>
<gene>
    <name evidence="5" type="ORF">ACFQVD_15825</name>
</gene>
<dbReference type="Gene3D" id="3.90.76.10">
    <property type="entry name" value="Dipeptide-binding Protein, Domain 1"/>
    <property type="match status" value="1"/>
</dbReference>
<dbReference type="Gene3D" id="3.40.190.10">
    <property type="entry name" value="Periplasmic binding protein-like II"/>
    <property type="match status" value="1"/>
</dbReference>
<evidence type="ECO:0000256" key="1">
    <source>
        <dbReference type="ARBA" id="ARBA00005695"/>
    </source>
</evidence>
<dbReference type="InterPro" id="IPR039424">
    <property type="entry name" value="SBP_5"/>
</dbReference>
<dbReference type="Proteomes" id="UP001596514">
    <property type="component" value="Unassembled WGS sequence"/>
</dbReference>
<sequence>MAVITLTACSSSAGTSSGQAAGGSASGAHPLRVVLPAEPATFNPALALYSTLRIVGPVFDPLVGFDKETLEPNDSGLLTSWERVSPTEWRFKVREGVKFHNGEEWNATAAAFTIEKYRDEPKSGFAPYYVRVTDVKADSDGSLLVTTNVPYIAMPKVLTTAMGLPPKYYAEVTGDNFGNKPVGTGPFEFDSLQVGQKFSVKAFKGYWQGAPKLEGITYSWAADASTRAALLQSGGADLVSDLPNELIEEVDSAPGTNVLSAPSLYKMALSMNSNDGTLKDPNLRKAVQAAIDYDAIVKTLFGDVGARKSPYFIGDLLPEKPEIGYQKYDQAKAKELVSASGGTPKLRYLYTTGFYPKDKQVGEAVSAMLEAVGFQVEQVPMENAALRKERNTGNYSMYMVQNFPVFAHPDSFIAFFTGKNAAVKYCTDPGGYDALTAEALSAKEQEASDQVYDRVEKKVLDEDACNAVLYDQVISYGMTDKVKGFKSALDAVPSMYDVTLDS</sequence>
<proteinExistence type="inferred from homology"/>
<reference evidence="6" key="1">
    <citation type="journal article" date="2019" name="Int. J. Syst. Evol. Microbiol.">
        <title>The Global Catalogue of Microorganisms (GCM) 10K type strain sequencing project: providing services to taxonomists for standard genome sequencing and annotation.</title>
        <authorList>
            <consortium name="The Broad Institute Genomics Platform"/>
            <consortium name="The Broad Institute Genome Sequencing Center for Infectious Disease"/>
            <person name="Wu L."/>
            <person name="Ma J."/>
        </authorList>
    </citation>
    <scope>NUCLEOTIDE SEQUENCE [LARGE SCALE GENOMIC DNA]</scope>
    <source>
        <strain evidence="6">JCM 10083</strain>
    </source>
</reference>
<comment type="caution">
    <text evidence="5">The sequence shown here is derived from an EMBL/GenBank/DDBJ whole genome shotgun (WGS) entry which is preliminary data.</text>
</comment>
<evidence type="ECO:0000313" key="6">
    <source>
        <dbReference type="Proteomes" id="UP001596514"/>
    </source>
</evidence>
<keyword evidence="3" id="KW-0732">Signal</keyword>
<protein>
    <submittedName>
        <fullName evidence="5">ABC transporter substrate-binding protein</fullName>
    </submittedName>
</protein>
<dbReference type="PIRSF" id="PIRSF002741">
    <property type="entry name" value="MppA"/>
    <property type="match status" value="1"/>
</dbReference>
<dbReference type="CDD" id="cd00995">
    <property type="entry name" value="PBP2_NikA_DppA_OppA_like"/>
    <property type="match status" value="1"/>
</dbReference>
<accession>A0ABW2T1B5</accession>
<dbReference type="Pfam" id="PF00496">
    <property type="entry name" value="SBP_bac_5"/>
    <property type="match status" value="1"/>
</dbReference>
<evidence type="ECO:0000256" key="3">
    <source>
        <dbReference type="ARBA" id="ARBA00022729"/>
    </source>
</evidence>
<dbReference type="PANTHER" id="PTHR30290">
    <property type="entry name" value="PERIPLASMIC BINDING COMPONENT OF ABC TRANSPORTER"/>
    <property type="match status" value="1"/>
</dbReference>
<dbReference type="InterPro" id="IPR000914">
    <property type="entry name" value="SBP_5_dom"/>
</dbReference>
<keyword evidence="2" id="KW-0813">Transport</keyword>
<organism evidence="5 6">
    <name type="scientific">Streptosporangium amethystogenes subsp. fukuiense</name>
    <dbReference type="NCBI Taxonomy" id="698418"/>
    <lineage>
        <taxon>Bacteria</taxon>
        <taxon>Bacillati</taxon>
        <taxon>Actinomycetota</taxon>
        <taxon>Actinomycetes</taxon>
        <taxon>Streptosporangiales</taxon>
        <taxon>Streptosporangiaceae</taxon>
        <taxon>Streptosporangium</taxon>
    </lineage>
</organism>